<feature type="compositionally biased region" description="Basic and acidic residues" evidence="9">
    <location>
        <begin position="821"/>
        <end position="835"/>
    </location>
</feature>
<keyword evidence="4" id="KW-0378">Hydrolase</keyword>
<dbReference type="SMART" id="SM00490">
    <property type="entry name" value="HELICc"/>
    <property type="match status" value="1"/>
</dbReference>
<feature type="compositionally biased region" description="Polar residues" evidence="9">
    <location>
        <begin position="1196"/>
        <end position="1209"/>
    </location>
</feature>
<dbReference type="SMART" id="SM00487">
    <property type="entry name" value="DEXDc"/>
    <property type="match status" value="1"/>
</dbReference>
<dbReference type="GO" id="GO:0004386">
    <property type="term" value="F:helicase activity"/>
    <property type="evidence" value="ECO:0007669"/>
    <property type="project" value="UniProtKB-KW"/>
</dbReference>
<comment type="similarity">
    <text evidence="2">Belongs to the SNF2/RAD54 helicase family.</text>
</comment>
<feature type="region of interest" description="Disordered" evidence="9">
    <location>
        <begin position="490"/>
        <end position="513"/>
    </location>
</feature>
<dbReference type="InterPro" id="IPR056026">
    <property type="entry name" value="DUF7607"/>
</dbReference>
<keyword evidence="6" id="KW-0067">ATP-binding</keyword>
<evidence type="ECO:0000256" key="7">
    <source>
        <dbReference type="ARBA" id="ARBA00023125"/>
    </source>
</evidence>
<evidence type="ECO:0000256" key="2">
    <source>
        <dbReference type="ARBA" id="ARBA00007025"/>
    </source>
</evidence>
<feature type="region of interest" description="Disordered" evidence="9">
    <location>
        <begin position="1196"/>
        <end position="1216"/>
    </location>
</feature>
<dbReference type="GO" id="GO:0005634">
    <property type="term" value="C:nucleus"/>
    <property type="evidence" value="ECO:0007669"/>
    <property type="project" value="UniProtKB-SubCell"/>
</dbReference>
<dbReference type="InterPro" id="IPR049730">
    <property type="entry name" value="SNF2/RAD54-like_C"/>
</dbReference>
<evidence type="ECO:0000256" key="5">
    <source>
        <dbReference type="ARBA" id="ARBA00022806"/>
    </source>
</evidence>
<feature type="compositionally biased region" description="Acidic residues" evidence="9">
    <location>
        <begin position="550"/>
        <end position="566"/>
    </location>
</feature>
<dbReference type="SUPFAM" id="SSF52540">
    <property type="entry name" value="P-loop containing nucleoside triphosphate hydrolases"/>
    <property type="match status" value="2"/>
</dbReference>
<feature type="region of interest" description="Disordered" evidence="9">
    <location>
        <begin position="781"/>
        <end position="835"/>
    </location>
</feature>
<evidence type="ECO:0000256" key="8">
    <source>
        <dbReference type="ARBA" id="ARBA00023242"/>
    </source>
</evidence>
<evidence type="ECO:0000256" key="6">
    <source>
        <dbReference type="ARBA" id="ARBA00022840"/>
    </source>
</evidence>
<dbReference type="Gene3D" id="3.40.50.300">
    <property type="entry name" value="P-loop containing nucleotide triphosphate hydrolases"/>
    <property type="match status" value="1"/>
</dbReference>
<evidence type="ECO:0000313" key="12">
    <source>
        <dbReference type="EMBL" id="KAJ2691316.1"/>
    </source>
</evidence>
<comment type="subcellular location">
    <subcellularLocation>
        <location evidence="1">Nucleus</location>
    </subcellularLocation>
</comment>
<evidence type="ECO:0000313" key="13">
    <source>
        <dbReference type="Proteomes" id="UP001151516"/>
    </source>
</evidence>
<dbReference type="GO" id="GO:0016887">
    <property type="term" value="F:ATP hydrolysis activity"/>
    <property type="evidence" value="ECO:0007669"/>
    <property type="project" value="InterPro"/>
</dbReference>
<dbReference type="Pfam" id="PF00271">
    <property type="entry name" value="Helicase_C"/>
    <property type="match status" value="1"/>
</dbReference>
<dbReference type="InterPro" id="IPR001650">
    <property type="entry name" value="Helicase_C-like"/>
</dbReference>
<feature type="region of interest" description="Disordered" evidence="9">
    <location>
        <begin position="537"/>
        <end position="590"/>
    </location>
</feature>
<comment type="caution">
    <text evidence="12">The sequence shown here is derived from an EMBL/GenBank/DDBJ whole genome shotgun (WGS) entry which is preliminary data.</text>
</comment>
<dbReference type="PROSITE" id="PS51192">
    <property type="entry name" value="HELICASE_ATP_BIND_1"/>
    <property type="match status" value="1"/>
</dbReference>
<dbReference type="GO" id="GO:0005524">
    <property type="term" value="F:ATP binding"/>
    <property type="evidence" value="ECO:0007669"/>
    <property type="project" value="UniProtKB-KW"/>
</dbReference>
<keyword evidence="5" id="KW-0347">Helicase</keyword>
<dbReference type="InterPro" id="IPR014001">
    <property type="entry name" value="Helicase_ATP-bd"/>
</dbReference>
<keyword evidence="8" id="KW-0539">Nucleus</keyword>
<feature type="compositionally biased region" description="Basic and acidic residues" evidence="9">
    <location>
        <begin position="490"/>
        <end position="506"/>
    </location>
</feature>
<reference evidence="12" key="1">
    <citation type="submission" date="2022-07" db="EMBL/GenBank/DDBJ databases">
        <title>Phylogenomic reconstructions and comparative analyses of Kickxellomycotina fungi.</title>
        <authorList>
            <person name="Reynolds N.K."/>
            <person name="Stajich J.E."/>
            <person name="Barry K."/>
            <person name="Grigoriev I.V."/>
            <person name="Crous P."/>
            <person name="Smith M.E."/>
        </authorList>
    </citation>
    <scope>NUCLEOTIDE SEQUENCE</scope>
    <source>
        <strain evidence="12">CBS 109367</strain>
    </source>
</reference>
<feature type="region of interest" description="Disordered" evidence="9">
    <location>
        <begin position="116"/>
        <end position="165"/>
    </location>
</feature>
<dbReference type="PROSITE" id="PS51194">
    <property type="entry name" value="HELICASE_CTER"/>
    <property type="match status" value="1"/>
</dbReference>
<feature type="domain" description="Helicase ATP-binding" evidence="10">
    <location>
        <begin position="1021"/>
        <end position="1286"/>
    </location>
</feature>
<dbReference type="PANTHER" id="PTHR45797:SF1">
    <property type="entry name" value="HELICASE ARIP4"/>
    <property type="match status" value="1"/>
</dbReference>
<keyword evidence="13" id="KW-1185">Reference proteome</keyword>
<dbReference type="InterPro" id="IPR027417">
    <property type="entry name" value="P-loop_NTPase"/>
</dbReference>
<dbReference type="PANTHER" id="PTHR45797">
    <property type="entry name" value="RAD54-LIKE"/>
    <property type="match status" value="1"/>
</dbReference>
<accession>A0A9W8L7E3</accession>
<dbReference type="GO" id="GO:0003677">
    <property type="term" value="F:DNA binding"/>
    <property type="evidence" value="ECO:0007669"/>
    <property type="project" value="UniProtKB-KW"/>
</dbReference>
<keyword evidence="7" id="KW-0238">DNA-binding</keyword>
<evidence type="ECO:0000256" key="4">
    <source>
        <dbReference type="ARBA" id="ARBA00022801"/>
    </source>
</evidence>
<feature type="domain" description="Helicase C-terminal" evidence="11">
    <location>
        <begin position="1503"/>
        <end position="1668"/>
    </location>
</feature>
<dbReference type="EMBL" id="JANBTX010000001">
    <property type="protein sequence ID" value="KAJ2691316.1"/>
    <property type="molecule type" value="Genomic_DNA"/>
</dbReference>
<dbReference type="CDD" id="cd18793">
    <property type="entry name" value="SF2_C_SNF"/>
    <property type="match status" value="1"/>
</dbReference>
<keyword evidence="3" id="KW-0547">Nucleotide-binding</keyword>
<proteinExistence type="inferred from homology"/>
<evidence type="ECO:0000256" key="9">
    <source>
        <dbReference type="SAM" id="MobiDB-lite"/>
    </source>
</evidence>
<dbReference type="InterPro" id="IPR000330">
    <property type="entry name" value="SNF2_N"/>
</dbReference>
<dbReference type="OrthoDB" id="2020972at2759"/>
<dbReference type="Pfam" id="PF00176">
    <property type="entry name" value="SNF2-rel_dom"/>
    <property type="match status" value="1"/>
</dbReference>
<dbReference type="Proteomes" id="UP001151516">
    <property type="component" value="Unassembled WGS sequence"/>
</dbReference>
<organism evidence="12 13">
    <name type="scientific">Coemansia spiralis</name>
    <dbReference type="NCBI Taxonomy" id="417178"/>
    <lineage>
        <taxon>Eukaryota</taxon>
        <taxon>Fungi</taxon>
        <taxon>Fungi incertae sedis</taxon>
        <taxon>Zoopagomycota</taxon>
        <taxon>Kickxellomycotina</taxon>
        <taxon>Kickxellomycetes</taxon>
        <taxon>Kickxellales</taxon>
        <taxon>Kickxellaceae</taxon>
        <taxon>Coemansia</taxon>
    </lineage>
</organism>
<evidence type="ECO:0000259" key="11">
    <source>
        <dbReference type="PROSITE" id="PS51194"/>
    </source>
</evidence>
<dbReference type="InterPro" id="IPR038718">
    <property type="entry name" value="SNF2-like_sf"/>
</dbReference>
<sequence length="1918" mass="212375">MLVWVPLSCSVAWDMGLFDKRLGCIVRFADDSGITLSDHLARVAASAHDVIPRRVTLYSAVFGVGHEESDSEMESDTLTDRLLSPTFNAQLSLESLSLRSPQIVLADAARMVPQSLRAPSPIQSPIQSPEPMIMSESSPEPLPESSPMQSPLPIQSLEPPASAAQKRRIAPSLLTSELPAVSTGNLVACQEPFVLIPPPTLSPLEARRQLQSAFEDSRFTQLKPFRTYTRRRLVPRPAENSVRAQPPALPSLSSSPWVPKFVDSVGDSFWFCRHASFTQDHIFAMLQADDSSQQQQRPAPDDSMVVMQSWMWRLLRRNDRLLYDDLDGDDEEEVLPVYGESDDEGEYSDSFIREIGDEQREVSARQVRLDTVERERVAEVQRIMQQQLALFASEWQAKQQPRLELRASSLWRSNVAGRGRLESQLSKLVDERLPRIQKAVVDSGEARRNRIISRCESLRVTSDQISEIKWLLELTSGPQPLPLRQRHLRAQDRGLRRNARKGDQPQRRVAQRGFTNGAFGLLPSLSGRPNLQGRFARAAGSGKNVSGDSPSDDSMDDFIDDDDDDNVVSVRDSGGAQSSMGNGRLASPSPAMTQDAFAAELARYSAEAMYTAYVGYIRQMARGETSFDADPNSAIALPSVTIALRVWAEFKHWVHTVKPTVRVQYPSFEVRDRAKRQFDHLVARQLADANVEISINPSPQWVPKQYARVAASVIATPLLHMRSRDRPLRPAEGADIAPRFSPFLIIDGKHSPEVLHVMHDNGVAQRTAFCMFYNWRKRNDGTQRSPAIASSEDEGREPGFSNAKAVAAGQLRPRGQRKRGRDGEASSDNESHIVVDEPTLEAEAELAEQAVLASRPDVALVSPVTPARNRRRNIRPIREEDAEVLETRRIQRQAEEEINRRLKNAKAAPSPSSSQGVLASQASVIIPIDDDDDEVIVSGTMPAVVAAVEPATVEVDIGQIGTPTLVNLGHFDDESDVMIPGFIAAHLKPHQLDGVRFMWRNLVMLSNHRSSTGDSGTSSNGRRIPSQHGCVLAHSMGLGKTLQTITLVYTLLNAVSSPTPIPDFVGSNFNTRRVLILCPPTIQANWTTEFWKWTGVHHTTANASAYHRATDSPILPPGFDDNAPGMNRRVKLRTLQALRQEARRVVTQVVNFGHMRNIEMRLAALRAWNMHGGVVIMGYPGFRELMKIIESRNTKKTTAAASGRDSSGSPGPADPESPQVLLRRYLLDEGPCLVIADEGHVIKNSDALLSKYVNMLKTKARVCLTGYPLQNNLVEYWTMVNFCSPRFLGDLPDFRNSYVNPIENGLYLDSSPADKRTSTLRMKALHGLLEGIVDRQDMSVLHNQLPRKAEYVIACPLTPAQMRLYHAYLADVIGIGSNSVDESVLGAASGRNVLVHGSTLLSICNHPAICHSVVTSNINSANAAAASNDRATDTQALLSIDEGDDLEQLDELAQELDSGGSNSSSGLGGRNTDWCKDIFASYSEPGQDLRSPSHCLKVVLMLDIIRHSIALGERVLVFTRSIPALDYLQKTVDASGILGSTGCSLRIDGSINIGFRQDLIDSFNAPNSPHYLFFISSGTGSIGVNLVAASRVIIFDVGWNPLYDEQAIARAYRYGQHRRVYVYRLITSGTWEDNMFSNNMFKVAMTRRVVDRQTTGRRNTRDDMRRYFQQPPLVSPTIPADDLAQLAEEYQDDLVFTALLSEHASDLTKVTPQATLVAEEEEHLQEGDTEIIKNMVVSELQRFGQIPVTGLPPAGPSGTPIVAANLAAAAVVRPRPIHRPAPPPPLVSQESLANTAAGLSIDMSNPKWYDIRRQKVNVVKYLLEVLMVRLERIPMHSLQDELVSRNRRNMDRLLKIWHSEIVAYINEGTEGMGRRCGELIGRALPRLCTGIFCVLVVFLHIGTDEELLQYLLNAEAAT</sequence>
<dbReference type="InterPro" id="IPR044574">
    <property type="entry name" value="ARIP4-like"/>
</dbReference>
<gene>
    <name evidence="12" type="ORF">IWW39_000001</name>
</gene>
<evidence type="ECO:0000256" key="1">
    <source>
        <dbReference type="ARBA" id="ARBA00004123"/>
    </source>
</evidence>
<dbReference type="Gene3D" id="3.40.50.10810">
    <property type="entry name" value="Tandem AAA-ATPase domain"/>
    <property type="match status" value="1"/>
</dbReference>
<protein>
    <submittedName>
        <fullName evidence="12">Uncharacterized protein</fullName>
    </submittedName>
</protein>
<name>A0A9W8L7E3_9FUNG</name>
<evidence type="ECO:0000259" key="10">
    <source>
        <dbReference type="PROSITE" id="PS51192"/>
    </source>
</evidence>
<feature type="compositionally biased region" description="Low complexity" evidence="9">
    <location>
        <begin position="119"/>
        <end position="153"/>
    </location>
</feature>
<evidence type="ECO:0000256" key="3">
    <source>
        <dbReference type="ARBA" id="ARBA00022741"/>
    </source>
</evidence>
<dbReference type="Pfam" id="PF24580">
    <property type="entry name" value="DUF7607"/>
    <property type="match status" value="1"/>
</dbReference>